<sequence>MKKLLLIFAIALNYSVYAQTQSVLITTHDKALKKLLESEKTGRKKIDKIYANLIFDDSSKLAPYEINVTNSLTDTVVILPEIYNKAALKKIQFKIQFDQFENARTIYQLDAPKVRYNPNALKNYIDTAKIKKFTRQYFINHPGGNSVEVFDQDIHYLEIDDEDVIVCNITSIPKGITAEVYEIPKIDWEDKYHLPTPQQNELTLPIIKGLISHRIGNTAVDINFNAYDQPYYLIFFYIGKYYVKFMDPATATPKKFSFPIP</sequence>
<evidence type="ECO:0000256" key="1">
    <source>
        <dbReference type="SAM" id="SignalP"/>
    </source>
</evidence>
<evidence type="ECO:0000313" key="3">
    <source>
        <dbReference type="Proteomes" id="UP000321362"/>
    </source>
</evidence>
<dbReference type="AlphaFoldDB" id="A0A5B8W8W2"/>
<name>A0A5B8W8W2_9SPHI</name>
<gene>
    <name evidence="2" type="ORF">FSB76_29520</name>
</gene>
<protein>
    <recommendedName>
        <fullName evidence="4">DUF4138 domain-containing protein</fullName>
    </recommendedName>
</protein>
<feature type="chain" id="PRO_5022727251" description="DUF4138 domain-containing protein" evidence="1">
    <location>
        <begin position="19"/>
        <end position="261"/>
    </location>
</feature>
<proteinExistence type="predicted"/>
<evidence type="ECO:0008006" key="4">
    <source>
        <dbReference type="Google" id="ProtNLM"/>
    </source>
</evidence>
<organism evidence="2 3">
    <name type="scientific">Mucilaginibacter ginsenosidivorax</name>
    <dbReference type="NCBI Taxonomy" id="862126"/>
    <lineage>
        <taxon>Bacteria</taxon>
        <taxon>Pseudomonadati</taxon>
        <taxon>Bacteroidota</taxon>
        <taxon>Sphingobacteriia</taxon>
        <taxon>Sphingobacteriales</taxon>
        <taxon>Sphingobacteriaceae</taxon>
        <taxon>Mucilaginibacter</taxon>
    </lineage>
</organism>
<dbReference type="KEGG" id="mgk:FSB76_29520"/>
<evidence type="ECO:0000313" key="2">
    <source>
        <dbReference type="EMBL" id="QEC79897.1"/>
    </source>
</evidence>
<accession>A0A5B8W8W2</accession>
<dbReference type="EMBL" id="CP042437">
    <property type="protein sequence ID" value="QEC79897.1"/>
    <property type="molecule type" value="Genomic_DNA"/>
</dbReference>
<reference evidence="2 3" key="1">
    <citation type="journal article" date="2013" name="J. Microbiol.">
        <title>Mucilaginibacter ginsenosidivorax sp. nov., with ginsenoside converting activity isolated from sediment.</title>
        <authorList>
            <person name="Kim J.K."/>
            <person name="Choi T.E."/>
            <person name="Liu Q.M."/>
            <person name="Park H.Y."/>
            <person name="Yi T.H."/>
            <person name="Yoon M.H."/>
            <person name="Kim S.C."/>
            <person name="Im W.T."/>
        </authorList>
    </citation>
    <scope>NUCLEOTIDE SEQUENCE [LARGE SCALE GENOMIC DNA]</scope>
    <source>
        <strain evidence="2 3">KHI28</strain>
    </source>
</reference>
<dbReference type="RefSeq" id="WP_147059935.1">
    <property type="nucleotide sequence ID" value="NZ_CP042437.1"/>
</dbReference>
<keyword evidence="1" id="KW-0732">Signal</keyword>
<dbReference type="Proteomes" id="UP000321362">
    <property type="component" value="Chromosome"/>
</dbReference>
<feature type="signal peptide" evidence="1">
    <location>
        <begin position="1"/>
        <end position="18"/>
    </location>
</feature>
<keyword evidence="3" id="KW-1185">Reference proteome</keyword>